<gene>
    <name evidence="5" type="ORF">OS493_002417</name>
</gene>
<dbReference type="Gene3D" id="3.30.200.20">
    <property type="entry name" value="Phosphorylase Kinase, domain 1"/>
    <property type="match status" value="1"/>
</dbReference>
<accession>A0A9W9YT00</accession>
<evidence type="ECO:0000313" key="5">
    <source>
        <dbReference type="EMBL" id="KAJ7365702.1"/>
    </source>
</evidence>
<dbReference type="SUPFAM" id="SSF57889">
    <property type="entry name" value="Cysteine-rich domain"/>
    <property type="match status" value="1"/>
</dbReference>
<dbReference type="InterPro" id="IPR001245">
    <property type="entry name" value="Ser-Thr/Tyr_kinase_cat_dom"/>
</dbReference>
<dbReference type="SMART" id="SM00109">
    <property type="entry name" value="C1"/>
    <property type="match status" value="1"/>
</dbReference>
<dbReference type="Gene3D" id="3.30.60.20">
    <property type="match status" value="1"/>
</dbReference>
<dbReference type="EMBL" id="MU827302">
    <property type="protein sequence ID" value="KAJ7365702.1"/>
    <property type="molecule type" value="Genomic_DNA"/>
</dbReference>
<keyword evidence="6" id="KW-1185">Reference proteome</keyword>
<dbReference type="GO" id="GO:0005524">
    <property type="term" value="F:ATP binding"/>
    <property type="evidence" value="ECO:0007669"/>
    <property type="project" value="InterPro"/>
</dbReference>
<protein>
    <recommendedName>
        <fullName evidence="7">Kinase suppressor of Ras 2</fullName>
    </recommendedName>
</protein>
<evidence type="ECO:0000259" key="4">
    <source>
        <dbReference type="PROSITE" id="PS50081"/>
    </source>
</evidence>
<dbReference type="InterPro" id="IPR046349">
    <property type="entry name" value="C1-like_sf"/>
</dbReference>
<dbReference type="Proteomes" id="UP001163046">
    <property type="component" value="Unassembled WGS sequence"/>
</dbReference>
<feature type="domain" description="Protein kinase" evidence="3">
    <location>
        <begin position="337"/>
        <end position="595"/>
    </location>
</feature>
<dbReference type="PANTHER" id="PTHR44329">
    <property type="entry name" value="SERINE/THREONINE-PROTEIN KINASE TNNI3K-RELATED"/>
    <property type="match status" value="1"/>
</dbReference>
<dbReference type="Pfam" id="PF00130">
    <property type="entry name" value="C1_1"/>
    <property type="match status" value="1"/>
</dbReference>
<dbReference type="SUPFAM" id="SSF56112">
    <property type="entry name" value="Protein kinase-like (PK-like)"/>
    <property type="match status" value="1"/>
</dbReference>
<dbReference type="GO" id="GO:0046872">
    <property type="term" value="F:metal ion binding"/>
    <property type="evidence" value="ECO:0007669"/>
    <property type="project" value="UniProtKB-KW"/>
</dbReference>
<dbReference type="InterPro" id="IPR051681">
    <property type="entry name" value="Ser/Thr_Kinases-Pseudokinases"/>
</dbReference>
<dbReference type="InterPro" id="IPR002219">
    <property type="entry name" value="PKC_DAG/PE"/>
</dbReference>
<sequence>MQVDAHSFARTILCRSQCDNCKRVIRFLGVRCQDCRLKYHKKCSSYLLPDCDLRCRKIDAGKTRAKRFWRKGHNACGKWSLHHANLEHFARKGTQQSLLPLNAKGKIRQKLINGLYESFCYSPRHALDFQPNNSDEFRAATSPLTITVERHTSPERYPSRVCENLTTIDESLNENLLSSSTWHRANSWTTSASCTYSSGYSSANTSCPSSANSHRSTSPTPDFSNIKLLSATLEQYSGEENSYSGDNDLGILTEDEDLRDEFSLAEPCDFFATWPQKSRIQDKADRINKRIFSADGFQTSRYHEPLPTVNNSLKREKQDEEDIKKSLREWSIPFSDLQFGEIVGVSPKGYVYKGRWHGDIMIHTRRRSTKEDVEEFLTEVSVLSMIRHENVVLFMGACLEPPNLAVITSVRRGLSLYNHLHVRQDLFSLQSKISIAKQIAQGMSYLHAKGIVLPALTTMNVFLESKIKLCVSGYCNRTTQVEREGYASIPQGHLTYLAPELMRTLTRKGCVLSPEERNTECSNVYAYSTILYEILTGKWPLSFHPTHSVIWMIGKGQQECVTHIQCPESFKELIKNCWSDEPQTRPGFNRIAEFLQQQNVPPEIARRRISFSEPEKMNFVGRKMTTLSIK</sequence>
<keyword evidence="1" id="KW-0479">Metal-binding</keyword>
<evidence type="ECO:0000313" key="6">
    <source>
        <dbReference type="Proteomes" id="UP001163046"/>
    </source>
</evidence>
<keyword evidence="2" id="KW-0862">Zinc</keyword>
<dbReference type="CDD" id="cd20812">
    <property type="entry name" value="C1_KSR"/>
    <property type="match status" value="1"/>
</dbReference>
<evidence type="ECO:0008006" key="7">
    <source>
        <dbReference type="Google" id="ProtNLM"/>
    </source>
</evidence>
<dbReference type="PANTHER" id="PTHR44329:SF253">
    <property type="entry name" value="KINASE SUPPRESSOR OF RAS 2"/>
    <property type="match status" value="1"/>
</dbReference>
<dbReference type="Pfam" id="PF07714">
    <property type="entry name" value="PK_Tyr_Ser-Thr"/>
    <property type="match status" value="1"/>
</dbReference>
<proteinExistence type="predicted"/>
<dbReference type="InterPro" id="IPR011009">
    <property type="entry name" value="Kinase-like_dom_sf"/>
</dbReference>
<dbReference type="AlphaFoldDB" id="A0A9W9YT00"/>
<dbReference type="PROSITE" id="PS50011">
    <property type="entry name" value="PROTEIN_KINASE_DOM"/>
    <property type="match status" value="1"/>
</dbReference>
<name>A0A9W9YT00_9CNID</name>
<evidence type="ECO:0000259" key="3">
    <source>
        <dbReference type="PROSITE" id="PS50011"/>
    </source>
</evidence>
<organism evidence="5 6">
    <name type="scientific">Desmophyllum pertusum</name>
    <dbReference type="NCBI Taxonomy" id="174260"/>
    <lineage>
        <taxon>Eukaryota</taxon>
        <taxon>Metazoa</taxon>
        <taxon>Cnidaria</taxon>
        <taxon>Anthozoa</taxon>
        <taxon>Hexacorallia</taxon>
        <taxon>Scleractinia</taxon>
        <taxon>Caryophylliina</taxon>
        <taxon>Caryophylliidae</taxon>
        <taxon>Desmophyllum</taxon>
    </lineage>
</organism>
<dbReference type="Gene3D" id="1.10.510.10">
    <property type="entry name" value="Transferase(Phosphotransferase) domain 1"/>
    <property type="match status" value="1"/>
</dbReference>
<comment type="caution">
    <text evidence="5">The sequence shown here is derived from an EMBL/GenBank/DDBJ whole genome shotgun (WGS) entry which is preliminary data.</text>
</comment>
<feature type="domain" description="Phorbol-ester/DAG-type" evidence="4">
    <location>
        <begin position="5"/>
        <end position="51"/>
    </location>
</feature>
<dbReference type="GO" id="GO:0004674">
    <property type="term" value="F:protein serine/threonine kinase activity"/>
    <property type="evidence" value="ECO:0007669"/>
    <property type="project" value="TreeGrafter"/>
</dbReference>
<dbReference type="PROSITE" id="PS00479">
    <property type="entry name" value="ZF_DAG_PE_1"/>
    <property type="match status" value="1"/>
</dbReference>
<reference evidence="5" key="1">
    <citation type="submission" date="2023-01" db="EMBL/GenBank/DDBJ databases">
        <title>Genome assembly of the deep-sea coral Lophelia pertusa.</title>
        <authorList>
            <person name="Herrera S."/>
            <person name="Cordes E."/>
        </authorList>
    </citation>
    <scope>NUCLEOTIDE SEQUENCE</scope>
    <source>
        <strain evidence="5">USNM1676648</strain>
        <tissue evidence="5">Polyp</tissue>
    </source>
</reference>
<dbReference type="InterPro" id="IPR000719">
    <property type="entry name" value="Prot_kinase_dom"/>
</dbReference>
<dbReference type="OrthoDB" id="774951at2759"/>
<evidence type="ECO:0000256" key="1">
    <source>
        <dbReference type="ARBA" id="ARBA00022723"/>
    </source>
</evidence>
<dbReference type="PROSITE" id="PS50081">
    <property type="entry name" value="ZF_DAG_PE_2"/>
    <property type="match status" value="1"/>
</dbReference>
<evidence type="ECO:0000256" key="2">
    <source>
        <dbReference type="ARBA" id="ARBA00022833"/>
    </source>
</evidence>